<dbReference type="OrthoDB" id="5510520at2"/>
<keyword evidence="2" id="KW-0812">Transmembrane</keyword>
<dbReference type="Pfam" id="PF07963">
    <property type="entry name" value="N_methyl"/>
    <property type="match status" value="1"/>
</dbReference>
<accession>A0A4U1IXN3</accession>
<keyword evidence="2" id="KW-1133">Transmembrane helix</keyword>
<dbReference type="PROSITE" id="PS00409">
    <property type="entry name" value="PROKAR_NTER_METHYL"/>
    <property type="match status" value="1"/>
</dbReference>
<comment type="caution">
    <text evidence="3">The sequence shown here is derived from an EMBL/GenBank/DDBJ whole genome shotgun (WGS) entry which is preliminary data.</text>
</comment>
<evidence type="ECO:0000313" key="3">
    <source>
        <dbReference type="EMBL" id="TKC99361.1"/>
    </source>
</evidence>
<feature type="compositionally biased region" description="Acidic residues" evidence="1">
    <location>
        <begin position="238"/>
        <end position="249"/>
    </location>
</feature>
<feature type="transmembrane region" description="Helical" evidence="2">
    <location>
        <begin position="25"/>
        <end position="49"/>
    </location>
</feature>
<dbReference type="RefSeq" id="WP_136933998.1">
    <property type="nucleotide sequence ID" value="NZ_SSMQ01000057.1"/>
</dbReference>
<reference evidence="3 4" key="1">
    <citation type="submission" date="2019-04" db="EMBL/GenBank/DDBJ databases">
        <authorList>
            <person name="Li Y."/>
            <person name="Wang J."/>
        </authorList>
    </citation>
    <scope>NUCLEOTIDE SEQUENCE [LARGE SCALE GENOMIC DNA]</scope>
    <source>
        <strain evidence="3 4">DSM 14668</strain>
    </source>
</reference>
<organism evidence="3 4">
    <name type="scientific">Polyangium fumosum</name>
    <dbReference type="NCBI Taxonomy" id="889272"/>
    <lineage>
        <taxon>Bacteria</taxon>
        <taxon>Pseudomonadati</taxon>
        <taxon>Myxococcota</taxon>
        <taxon>Polyangia</taxon>
        <taxon>Polyangiales</taxon>
        <taxon>Polyangiaceae</taxon>
        <taxon>Polyangium</taxon>
    </lineage>
</organism>
<proteinExistence type="predicted"/>
<evidence type="ECO:0000256" key="1">
    <source>
        <dbReference type="SAM" id="MobiDB-lite"/>
    </source>
</evidence>
<dbReference type="Proteomes" id="UP000309215">
    <property type="component" value="Unassembled WGS sequence"/>
</dbReference>
<feature type="region of interest" description="Disordered" evidence="1">
    <location>
        <begin position="131"/>
        <end position="156"/>
    </location>
</feature>
<gene>
    <name evidence="3" type="ORF">E8A74_37950</name>
</gene>
<sequence length="249" mass="26980">MPRASASLVTCHASARSRGRRGMTLVEVLITLAIMTLVTGTAVVGLGTLRRARLRQSSVMIASAVRVAYGHANAIGKPVRLVFDFEQRMVILEEGAGQLSVDKKDKTGGAAAATDIEQKAMEEAERIVKGPRAPRPSFTPTKAFGFEPQGEKPGKDLADGVRFLSIDTSHQEEPIEEDRAYLYFWPGGQTERAAIQVVLGNPAEADPERDIMTVLVSPLTGKTSLQKGRVEMQRPRDESEESEASDSGF</sequence>
<feature type="compositionally biased region" description="Basic and acidic residues" evidence="1">
    <location>
        <begin position="228"/>
        <end position="237"/>
    </location>
</feature>
<dbReference type="AlphaFoldDB" id="A0A4U1IXN3"/>
<dbReference type="EMBL" id="SSMQ01000057">
    <property type="protein sequence ID" value="TKC99361.1"/>
    <property type="molecule type" value="Genomic_DNA"/>
</dbReference>
<keyword evidence="2" id="KW-0472">Membrane</keyword>
<keyword evidence="4" id="KW-1185">Reference proteome</keyword>
<evidence type="ECO:0000313" key="4">
    <source>
        <dbReference type="Proteomes" id="UP000309215"/>
    </source>
</evidence>
<dbReference type="InterPro" id="IPR012902">
    <property type="entry name" value="N_methyl_site"/>
</dbReference>
<name>A0A4U1IXN3_9BACT</name>
<dbReference type="NCBIfam" id="TIGR02532">
    <property type="entry name" value="IV_pilin_GFxxxE"/>
    <property type="match status" value="1"/>
</dbReference>
<evidence type="ECO:0000256" key="2">
    <source>
        <dbReference type="SAM" id="Phobius"/>
    </source>
</evidence>
<feature type="region of interest" description="Disordered" evidence="1">
    <location>
        <begin position="220"/>
        <end position="249"/>
    </location>
</feature>
<protein>
    <submittedName>
        <fullName evidence="3">Prepilin-type N-terminal cleavage/methylation domain-containing protein</fullName>
    </submittedName>
</protein>